<proteinExistence type="predicted"/>
<reference evidence="1 2" key="1">
    <citation type="submission" date="2018-06" db="EMBL/GenBank/DDBJ databases">
        <authorList>
            <consortium name="Pathogen Informatics"/>
            <person name="Doyle S."/>
        </authorList>
    </citation>
    <scope>NUCLEOTIDE SEQUENCE [LARGE SCALE GENOMIC DNA]</scope>
    <source>
        <strain evidence="1 2">NCTC9073</strain>
    </source>
</reference>
<sequence length="38" mass="4303">MSYAQNNLGVDVQKMATESQKTMRWHFSGYKQAALQGP</sequence>
<name>A0A2X1N103_ECOLX</name>
<gene>
    <name evidence="1" type="ORF">NCTC9073_02657</name>
</gene>
<organism evidence="1 2">
    <name type="scientific">Escherichia coli</name>
    <dbReference type="NCBI Taxonomy" id="562"/>
    <lineage>
        <taxon>Bacteria</taxon>
        <taxon>Pseudomonadati</taxon>
        <taxon>Pseudomonadota</taxon>
        <taxon>Gammaproteobacteria</taxon>
        <taxon>Enterobacterales</taxon>
        <taxon>Enterobacteriaceae</taxon>
        <taxon>Escherichia</taxon>
    </lineage>
</organism>
<protein>
    <submittedName>
        <fullName evidence="1">Uncharacterized protein</fullName>
    </submittedName>
</protein>
<accession>A0A2X1N103</accession>
<dbReference type="EMBL" id="UASD01000008">
    <property type="protein sequence ID" value="SPX11323.1"/>
    <property type="molecule type" value="Genomic_DNA"/>
</dbReference>
<dbReference type="AlphaFoldDB" id="A0A2X1N103"/>
<evidence type="ECO:0000313" key="1">
    <source>
        <dbReference type="EMBL" id="SPX11323.1"/>
    </source>
</evidence>
<dbReference type="Proteomes" id="UP000250780">
    <property type="component" value="Unassembled WGS sequence"/>
</dbReference>
<evidence type="ECO:0000313" key="2">
    <source>
        <dbReference type="Proteomes" id="UP000250780"/>
    </source>
</evidence>